<dbReference type="InterPro" id="IPR019791">
    <property type="entry name" value="Haem_peroxidase_animal"/>
</dbReference>
<keyword evidence="1" id="KW-0560">Oxidoreductase</keyword>
<keyword evidence="1" id="KW-0575">Peroxidase</keyword>
<protein>
    <recommendedName>
        <fullName evidence="4">Peroxidase-like</fullName>
    </recommendedName>
</protein>
<reference evidence="2" key="1">
    <citation type="submission" date="2025-05" db="UniProtKB">
        <authorList>
            <consortium name="EnsemblMetazoa"/>
        </authorList>
    </citation>
    <scope>IDENTIFICATION</scope>
</reference>
<evidence type="ECO:0008006" key="4">
    <source>
        <dbReference type="Google" id="ProtNLM"/>
    </source>
</evidence>
<dbReference type="Pfam" id="PF03098">
    <property type="entry name" value="An_peroxidase"/>
    <property type="match status" value="1"/>
</dbReference>
<dbReference type="InterPro" id="IPR037120">
    <property type="entry name" value="Haem_peroxidase_sf_animal"/>
</dbReference>
<accession>A0ABM5K8N1</accession>
<dbReference type="EnsemblMetazoa" id="XM_050650590.1">
    <property type="protein sequence ID" value="XP_050506547.1"/>
    <property type="gene ID" value="LOC126884593"/>
</dbReference>
<evidence type="ECO:0000313" key="2">
    <source>
        <dbReference type="EnsemblMetazoa" id="XP_050506547.1"/>
    </source>
</evidence>
<dbReference type="PANTHER" id="PTHR11475:SF86">
    <property type="entry name" value="PEROXIDASE"/>
    <property type="match status" value="1"/>
</dbReference>
<dbReference type="RefSeq" id="XP_050506547.1">
    <property type="nucleotide sequence ID" value="XM_050650590.1"/>
</dbReference>
<evidence type="ECO:0000256" key="1">
    <source>
        <dbReference type="ARBA" id="ARBA00022559"/>
    </source>
</evidence>
<organism evidence="2 3">
    <name type="scientific">Diabrotica virgifera virgifera</name>
    <name type="common">western corn rootworm</name>
    <dbReference type="NCBI Taxonomy" id="50390"/>
    <lineage>
        <taxon>Eukaryota</taxon>
        <taxon>Metazoa</taxon>
        <taxon>Ecdysozoa</taxon>
        <taxon>Arthropoda</taxon>
        <taxon>Hexapoda</taxon>
        <taxon>Insecta</taxon>
        <taxon>Pterygota</taxon>
        <taxon>Neoptera</taxon>
        <taxon>Endopterygota</taxon>
        <taxon>Coleoptera</taxon>
        <taxon>Polyphaga</taxon>
        <taxon>Cucujiformia</taxon>
        <taxon>Chrysomeloidea</taxon>
        <taxon>Chrysomelidae</taxon>
        <taxon>Galerucinae</taxon>
        <taxon>Diabroticina</taxon>
        <taxon>Diabroticites</taxon>
        <taxon>Diabrotica</taxon>
    </lineage>
</organism>
<dbReference type="SUPFAM" id="SSF48113">
    <property type="entry name" value="Heme-dependent peroxidases"/>
    <property type="match status" value="1"/>
</dbReference>
<dbReference type="PROSITE" id="PS50292">
    <property type="entry name" value="PEROXIDASE_3"/>
    <property type="match status" value="1"/>
</dbReference>
<evidence type="ECO:0000313" key="3">
    <source>
        <dbReference type="Proteomes" id="UP001652700"/>
    </source>
</evidence>
<dbReference type="Proteomes" id="UP001652700">
    <property type="component" value="Unplaced"/>
</dbReference>
<dbReference type="Gene3D" id="1.10.640.10">
    <property type="entry name" value="Haem peroxidase domain superfamily, animal type"/>
    <property type="match status" value="1"/>
</dbReference>
<dbReference type="InterPro" id="IPR010255">
    <property type="entry name" value="Haem_peroxidase_sf"/>
</dbReference>
<dbReference type="PANTHER" id="PTHR11475">
    <property type="entry name" value="OXIDASE/PEROXIDASE"/>
    <property type="match status" value="1"/>
</dbReference>
<proteinExistence type="predicted"/>
<dbReference type="GeneID" id="126884593"/>
<dbReference type="PRINTS" id="PR00457">
    <property type="entry name" value="ANPEROXIDASE"/>
</dbReference>
<keyword evidence="3" id="KW-1185">Reference proteome</keyword>
<name>A0ABM5K8N1_DIAVI</name>
<sequence length="617" mass="69224">MVLLKNTYNMFLFVFKVSSIVFTIILQWSEATECGPAPFNCCPETLAYRTIDGTCNNLNHITWGAAGRPYDRLTSGWFDTDGISMAKSCCATNQHLPSARLVRLKIFTDDVIATDFNVTRNILSCLKFFIADIGNLQQFSAPAPCCSCNQQLSDPLPYCSYIPIPVDDPVYTEVGADCMGVVKGISNLDLGCTYSYGSGPGYISTASFWMDMSQLYGSCKAENDAVRKFDLGELDLEKRNGNYYYRNSTSRSQCAIPPGTDEVCYATADPNGNRLPDFTTYLTVAAREHNKIACILRTMNKCWDDEKIYQEAKRIHIAVYQRIMFYDVLPLILGKQNMIDAGLINPYSACSNDYDPNCRPDLTIEFSHGAMKGLHTMARGRVLLMTDNLEVHGVLSLSDYLNRPSFLEENNNLDKAIYGFNGAHINAVGGAVDSVLLNHFDMRCSKVASDWIAMDIQRNRLLGISSYNDILEFQGRPRVVKFSDLLNVMTPSNVNKLASIYACPDDIELHAAILEIPVPGSKFGPTFQTMVIEQLKRTRNGDRFWYEFPTSGFSEAQIKEIQKKTLARIYCDSGNDIQNMQMDVMQPTDSITNPIVPCSLIPDINYNLWKDDHCLTY</sequence>